<feature type="compositionally biased region" description="Basic and acidic residues" evidence="1">
    <location>
        <begin position="348"/>
        <end position="359"/>
    </location>
</feature>
<proteinExistence type="predicted"/>
<name>A0ABP1DZZ3_9APHY</name>
<organism evidence="3 4">
    <name type="scientific">Somion occarium</name>
    <dbReference type="NCBI Taxonomy" id="3059160"/>
    <lineage>
        <taxon>Eukaryota</taxon>
        <taxon>Fungi</taxon>
        <taxon>Dikarya</taxon>
        <taxon>Basidiomycota</taxon>
        <taxon>Agaricomycotina</taxon>
        <taxon>Agaricomycetes</taxon>
        <taxon>Polyporales</taxon>
        <taxon>Cerrenaceae</taxon>
        <taxon>Somion</taxon>
    </lineage>
</organism>
<dbReference type="Pfam" id="PF17667">
    <property type="entry name" value="Pkinase_fungal"/>
    <property type="match status" value="1"/>
</dbReference>
<dbReference type="SUPFAM" id="SSF56112">
    <property type="entry name" value="Protein kinase-like (PK-like)"/>
    <property type="match status" value="1"/>
</dbReference>
<evidence type="ECO:0000313" key="4">
    <source>
        <dbReference type="Proteomes" id="UP001497453"/>
    </source>
</evidence>
<keyword evidence="4" id="KW-1185">Reference proteome</keyword>
<feature type="compositionally biased region" description="Polar residues" evidence="1">
    <location>
        <begin position="270"/>
        <end position="281"/>
    </location>
</feature>
<evidence type="ECO:0000259" key="2">
    <source>
        <dbReference type="Pfam" id="PF17667"/>
    </source>
</evidence>
<feature type="compositionally biased region" description="Basic and acidic residues" evidence="1">
    <location>
        <begin position="880"/>
        <end position="897"/>
    </location>
</feature>
<evidence type="ECO:0000313" key="3">
    <source>
        <dbReference type="EMBL" id="CAL1713358.1"/>
    </source>
</evidence>
<protein>
    <recommendedName>
        <fullName evidence="2">Fungal-type protein kinase domain-containing protein</fullName>
    </recommendedName>
</protein>
<dbReference type="EMBL" id="OZ037950">
    <property type="protein sequence ID" value="CAL1713358.1"/>
    <property type="molecule type" value="Genomic_DNA"/>
</dbReference>
<feature type="compositionally biased region" description="Basic residues" evidence="1">
    <location>
        <begin position="285"/>
        <end position="297"/>
    </location>
</feature>
<reference evidence="4" key="1">
    <citation type="submission" date="2024-04" db="EMBL/GenBank/DDBJ databases">
        <authorList>
            <person name="Shaw F."/>
            <person name="Minotto A."/>
        </authorList>
    </citation>
    <scope>NUCLEOTIDE SEQUENCE [LARGE SCALE GENOMIC DNA]</scope>
</reference>
<feature type="compositionally biased region" description="Basic and acidic residues" evidence="1">
    <location>
        <begin position="924"/>
        <end position="939"/>
    </location>
</feature>
<dbReference type="Proteomes" id="UP001497453">
    <property type="component" value="Chromosome 7"/>
</dbReference>
<gene>
    <name evidence="3" type="ORF">GFSPODELE1_LOCUS9268</name>
</gene>
<evidence type="ECO:0000256" key="1">
    <source>
        <dbReference type="SAM" id="MobiDB-lite"/>
    </source>
</evidence>
<accession>A0ABP1DZZ3</accession>
<feature type="region of interest" description="Disordered" evidence="1">
    <location>
        <begin position="258"/>
        <end position="360"/>
    </location>
</feature>
<sequence>MAAAIVNTSSRLTNVQSLQSTPSNDRGSASRTAAGHYETLFHKEIAPWIYSDVYKASDITFDALLKHFLEVALLGQPDPEDASKDELFKKCLAAVLPLANDAVMRAKWEAYRTAKGEAQRYTPFVNANNHVLEKLKDLDAPYLGKGSEFDTLFHQCDPDVLIGEHDGLRSHRKPDVIQTSLAAVRLAQEEPLMSWQNAKEKATSKPKTKFSWSGVMTAYELKAFDNDIKPLPKGNYDTSLHVTVPYIDRERIAIAKPSTAPAKPLDDPFTDQNAASGTGPQASSGKKRSKSKAKTGSHLRTATTSGGGRPNLRSGGPPDVPDPEDASPAASNPDDANPAAPEDTQPPDGKKMPDYDGPEKVPPVIQLASYASEMLCRAPVVNHCFNFLVVDDVIWIWYYDRQGVIQSTGLNFLQDLPRYLLLMLTLQRFRDLEDWGINMDFDPYAVKLHTGQFKDRKRADKFKEGDIVVTIPSASKKIKVKFNPKKDQQYGRLSLLGRGTRVFNVKSQSTCPDPDHKEKTLKLADENLVMKVYWPDKSRTSESDIVSTARSIVSEHQPDLLDNLPVIYHSYDYEGTDTSKIRVSLGLPIKTVKKIVTGRILRVLLMERLESMMTLQPQLFMSSWLQVVKCHYFVWECGVEHSDISEGNVMYRTKKKGNIIYGVLNDWDLATLRNKTDHGGLERTGTIPFMALDLLTEKYWKGKIKRLYRHDLESLVWLLPWVSLNYTSDGYRLNGQVKYWITGNYMACRKEKNDFLNSLSEFHIDGLWQDMRAIIGKPLGWLLRFRTNRELTLEDNPGSWIEPGDQSLYLEVMDTVATAMARFPDISVPTSQVDIPVEYRLPPTPPPAPVTDNNAAPVVNSEQAVETTDKDTQDNLEGEDALRERGSPRMSPSRDSEAGLGMPIAALMNAMPPPETVTKGRGRKDKEGKAPQSDSDPRRTSRVRVQNSDYDAVPWLNNKTSST</sequence>
<dbReference type="PANTHER" id="PTHR38248">
    <property type="entry name" value="FUNK1 6"/>
    <property type="match status" value="1"/>
</dbReference>
<dbReference type="InterPro" id="IPR011009">
    <property type="entry name" value="Kinase-like_dom_sf"/>
</dbReference>
<dbReference type="PANTHER" id="PTHR38248:SF2">
    <property type="entry name" value="FUNK1 11"/>
    <property type="match status" value="1"/>
</dbReference>
<feature type="compositionally biased region" description="Low complexity" evidence="1">
    <location>
        <begin position="326"/>
        <end position="343"/>
    </location>
</feature>
<dbReference type="InterPro" id="IPR040976">
    <property type="entry name" value="Pkinase_fungal"/>
</dbReference>
<feature type="domain" description="Fungal-type protein kinase" evidence="2">
    <location>
        <begin position="364"/>
        <end position="722"/>
    </location>
</feature>
<feature type="region of interest" description="Disordered" evidence="1">
    <location>
        <begin position="862"/>
        <end position="963"/>
    </location>
</feature>